<dbReference type="AlphaFoldDB" id="A0A183TC70"/>
<dbReference type="CDD" id="cd01362">
    <property type="entry name" value="Fumarase_classII"/>
    <property type="match status" value="1"/>
</dbReference>
<dbReference type="Gene3D" id="1.20.200.10">
    <property type="entry name" value="Fumarase/aspartase (Central domain)"/>
    <property type="match status" value="1"/>
</dbReference>
<dbReference type="GO" id="GO:0006106">
    <property type="term" value="P:fumarate metabolic process"/>
    <property type="evidence" value="ECO:0007669"/>
    <property type="project" value="InterPro"/>
</dbReference>
<dbReference type="PANTHER" id="PTHR11444">
    <property type="entry name" value="ASPARTATEAMMONIA/ARGININOSUCCINATE/ADENYLOSUCCINATE LYASE"/>
    <property type="match status" value="1"/>
</dbReference>
<protein>
    <recommendedName>
        <fullName evidence="2">fumarate hydratase</fullName>
        <ecNumber evidence="2">4.2.1.2</ecNumber>
    </recommendedName>
</protein>
<dbReference type="InterPro" id="IPR024083">
    <property type="entry name" value="Fumarase/histidase_N"/>
</dbReference>
<evidence type="ECO:0000313" key="6">
    <source>
        <dbReference type="EMBL" id="VDM00454.1"/>
    </source>
</evidence>
<proteinExistence type="inferred from homology"/>
<dbReference type="EMBL" id="UYSU01038628">
    <property type="protein sequence ID" value="VDM00454.1"/>
    <property type="molecule type" value="Genomic_DNA"/>
</dbReference>
<dbReference type="FunFam" id="1.20.200.10:FF:000001">
    <property type="entry name" value="Fumarate hydratase, mitochondrial"/>
    <property type="match status" value="1"/>
</dbReference>
<keyword evidence="3" id="KW-0456">Lyase</keyword>
<dbReference type="EC" id="4.2.1.2" evidence="2"/>
<dbReference type="InterPro" id="IPR020557">
    <property type="entry name" value="Fumarate_lyase_CS"/>
</dbReference>
<feature type="domain" description="Fumarase C C-terminal" evidence="5">
    <location>
        <begin position="425"/>
        <end position="477"/>
    </location>
</feature>
<reference evidence="8" key="1">
    <citation type="submission" date="2016-06" db="UniProtKB">
        <authorList>
            <consortium name="WormBaseParasite"/>
        </authorList>
    </citation>
    <scope>IDENTIFICATION</scope>
</reference>
<dbReference type="UniPathway" id="UPA00223">
    <property type="reaction ID" value="UER01007"/>
</dbReference>
<dbReference type="PROSITE" id="PS00163">
    <property type="entry name" value="FUMARATE_LYASES"/>
    <property type="match status" value="1"/>
</dbReference>
<dbReference type="GO" id="GO:0006099">
    <property type="term" value="P:tricarboxylic acid cycle"/>
    <property type="evidence" value="ECO:0007669"/>
    <property type="project" value="UniProtKB-UniPathway"/>
</dbReference>
<dbReference type="WBParaSite" id="SSLN_0001460601-mRNA-1">
    <property type="protein sequence ID" value="SSLN_0001460601-mRNA-1"/>
    <property type="gene ID" value="SSLN_0001460601"/>
</dbReference>
<evidence type="ECO:0000256" key="2">
    <source>
        <dbReference type="ARBA" id="ARBA00012921"/>
    </source>
</evidence>
<dbReference type="PRINTS" id="PR00149">
    <property type="entry name" value="FUMRATELYASE"/>
</dbReference>
<dbReference type="PANTHER" id="PTHR11444:SF1">
    <property type="entry name" value="FUMARATE HYDRATASE, MITOCHONDRIAL"/>
    <property type="match status" value="1"/>
</dbReference>
<dbReference type="Pfam" id="PF00206">
    <property type="entry name" value="Lyase_1"/>
    <property type="match status" value="2"/>
</dbReference>
<feature type="domain" description="Fumarate lyase N-terminal" evidence="4">
    <location>
        <begin position="223"/>
        <end position="359"/>
    </location>
</feature>
<evidence type="ECO:0000259" key="4">
    <source>
        <dbReference type="Pfam" id="PF00206"/>
    </source>
</evidence>
<evidence type="ECO:0000256" key="1">
    <source>
        <dbReference type="ARBA" id="ARBA00009084"/>
    </source>
</evidence>
<evidence type="ECO:0000259" key="5">
    <source>
        <dbReference type="Pfam" id="PF10415"/>
    </source>
</evidence>
<dbReference type="FunFam" id="1.10.40.30:FF:000002">
    <property type="entry name" value="Fumarate hydratase class II"/>
    <property type="match status" value="1"/>
</dbReference>
<comment type="similarity">
    <text evidence="1">Belongs to the class-II fumarase/aspartase family. Fumarase subfamily.</text>
</comment>
<dbReference type="Gene3D" id="1.10.275.10">
    <property type="entry name" value="Fumarase/aspartase (N-terminal domain)"/>
    <property type="match status" value="1"/>
</dbReference>
<dbReference type="FunFam" id="1.10.275.10:FF:000001">
    <property type="entry name" value="Fumarate hydratase, mitochondrial"/>
    <property type="match status" value="1"/>
</dbReference>
<evidence type="ECO:0000256" key="3">
    <source>
        <dbReference type="ARBA" id="ARBA00023239"/>
    </source>
</evidence>
<evidence type="ECO:0000313" key="8">
    <source>
        <dbReference type="WBParaSite" id="SSLN_0001460601-mRNA-1"/>
    </source>
</evidence>
<dbReference type="InterPro" id="IPR018951">
    <property type="entry name" value="Fumarase_C_C"/>
</dbReference>
<dbReference type="Gene3D" id="1.10.40.30">
    <property type="entry name" value="Fumarase/aspartase (C-terminal domain)"/>
    <property type="match status" value="1"/>
</dbReference>
<gene>
    <name evidence="6" type="ORF">SSLN_LOCUS14068</name>
</gene>
<reference evidence="6 7" key="2">
    <citation type="submission" date="2018-11" db="EMBL/GenBank/DDBJ databases">
        <authorList>
            <consortium name="Pathogen Informatics"/>
        </authorList>
    </citation>
    <scope>NUCLEOTIDE SEQUENCE [LARGE SCALE GENOMIC DNA]</scope>
    <source>
        <strain evidence="6 7">NST_G2</strain>
    </source>
</reference>
<dbReference type="InterPro" id="IPR000362">
    <property type="entry name" value="Fumarate_lyase_fam"/>
</dbReference>
<dbReference type="GO" id="GO:0006108">
    <property type="term" value="P:malate metabolic process"/>
    <property type="evidence" value="ECO:0007669"/>
    <property type="project" value="TreeGrafter"/>
</dbReference>
<dbReference type="InterPro" id="IPR008948">
    <property type="entry name" value="L-Aspartase-like"/>
</dbReference>
<keyword evidence="7" id="KW-1185">Reference proteome</keyword>
<evidence type="ECO:0000313" key="7">
    <source>
        <dbReference type="Proteomes" id="UP000275846"/>
    </source>
</evidence>
<dbReference type="GO" id="GO:0004333">
    <property type="term" value="F:fumarate hydratase activity"/>
    <property type="evidence" value="ECO:0007669"/>
    <property type="project" value="UniProtKB-EC"/>
</dbReference>
<sequence length="486" mass="52077">MSTSANGLRGPLTPTNSGFRQEKDALGTIKVPANAYYGAQTQRSLQNFQIATGKDLMPVTLLHALALLKQVAAVVNLERGKLNIDKAKAIISAAEEVQSGSLDKHFPLVIWQTGSGTQTNMNVNEVIANRANEILGGQRGDKTLVHPNDDVNLSQSSNDIFPTAMNVSIVIEIVQKLIPSLKYLVDKLQDKSQEFWTLVKIGRTHMQKGVSSLVGIERQLPFVCELAVGGTAVGTGLNAAAHFDSRFCEVLTELVSQNLSNQSKDGCSDTPSIVFKPAANKFAALAGHDSLLLMSGCLNTTATALHRLANDFRLLASGPRCGLGEFILPSNEPGSSIMPGKINPTQCEALSMVCVQVMGNHVTTSIAGAQGHLELNVYKPVLIANMLHSVTLLSDAARSFTDHAIIGLRMNTARISEHVGNSLMLVTALNPVLGYDKSAEVALFANDQGLSLRQAVLAKGFMTEQQFDECISPLKMAFPSGDPHRV</sequence>
<dbReference type="OrthoDB" id="1738025at2759"/>
<dbReference type="InterPro" id="IPR005677">
    <property type="entry name" value="Fum_hydII"/>
</dbReference>
<accession>A0A183TC70</accession>
<dbReference type="Pfam" id="PF10415">
    <property type="entry name" value="FumaraseC_C"/>
    <property type="match status" value="1"/>
</dbReference>
<dbReference type="HAMAP" id="MF_00743">
    <property type="entry name" value="FumaraseC"/>
    <property type="match status" value="1"/>
</dbReference>
<organism evidence="8">
    <name type="scientific">Schistocephalus solidus</name>
    <name type="common">Tapeworm</name>
    <dbReference type="NCBI Taxonomy" id="70667"/>
    <lineage>
        <taxon>Eukaryota</taxon>
        <taxon>Metazoa</taxon>
        <taxon>Spiralia</taxon>
        <taxon>Lophotrochozoa</taxon>
        <taxon>Platyhelminthes</taxon>
        <taxon>Cestoda</taxon>
        <taxon>Eucestoda</taxon>
        <taxon>Diphyllobothriidea</taxon>
        <taxon>Diphyllobothriidae</taxon>
        <taxon>Schistocephalus</taxon>
    </lineage>
</organism>
<dbReference type="STRING" id="70667.A0A183TC70"/>
<name>A0A183TC70_SCHSO</name>
<feature type="domain" description="Fumarate lyase N-terminal" evidence="4">
    <location>
        <begin position="27"/>
        <end position="210"/>
    </location>
</feature>
<dbReference type="SUPFAM" id="SSF48557">
    <property type="entry name" value="L-aspartase-like"/>
    <property type="match status" value="1"/>
</dbReference>
<dbReference type="Proteomes" id="UP000275846">
    <property type="component" value="Unassembled WGS sequence"/>
</dbReference>
<dbReference type="InterPro" id="IPR022761">
    <property type="entry name" value="Fumarate_lyase_N"/>
</dbReference>